<keyword evidence="2" id="KW-1185">Reference proteome</keyword>
<dbReference type="EMBL" id="JAJEQC010000009">
    <property type="protein sequence ID" value="MCC2137318.1"/>
    <property type="molecule type" value="Genomic_DNA"/>
</dbReference>
<evidence type="ECO:0000313" key="2">
    <source>
        <dbReference type="Proteomes" id="UP001199424"/>
    </source>
</evidence>
<reference evidence="1" key="1">
    <citation type="submission" date="2021-10" db="EMBL/GenBank/DDBJ databases">
        <title>Anaerobic single-cell dispensing facilitates the cultivation of human gut bacteria.</title>
        <authorList>
            <person name="Afrizal A."/>
        </authorList>
    </citation>
    <scope>NUCLEOTIDE SEQUENCE</scope>
    <source>
        <strain evidence="1">CLA-AA-H250</strain>
    </source>
</reference>
<dbReference type="Gene3D" id="2.40.100.20">
    <property type="match status" value="1"/>
</dbReference>
<protein>
    <submittedName>
        <fullName evidence="1">DUF3830 family protein</fullName>
    </submittedName>
</protein>
<dbReference type="Proteomes" id="UP001199424">
    <property type="component" value="Unassembled WGS sequence"/>
</dbReference>
<organism evidence="1 2">
    <name type="scientific">Hominenteromicrobium mulieris</name>
    <dbReference type="NCBI Taxonomy" id="2885357"/>
    <lineage>
        <taxon>Bacteria</taxon>
        <taxon>Bacillati</taxon>
        <taxon>Bacillota</taxon>
        <taxon>Clostridia</taxon>
        <taxon>Eubacteriales</taxon>
        <taxon>Oscillospiraceae</taxon>
        <taxon>Hominenteromicrobium</taxon>
    </lineage>
</organism>
<proteinExistence type="predicted"/>
<gene>
    <name evidence="1" type="ORF">LKD31_09845</name>
</gene>
<sequence length="141" mass="15788">MTKVRIICGGEQFSAVLEEELAPKTCAIFKKMLPIKNQIIHVRWSGEGMWIPMGDTRWEGLTYENHTSYPTKGEMLIYPGGISEMEMILAYGSVHFASKVGQLAGNHFLTITDGLDRLYSLGRKCLYEGAQPITIELEAAF</sequence>
<dbReference type="Pfam" id="PF12903">
    <property type="entry name" value="DUF3830"/>
    <property type="match status" value="1"/>
</dbReference>
<dbReference type="InterPro" id="IPR024532">
    <property type="entry name" value="DUF3830"/>
</dbReference>
<evidence type="ECO:0000313" key="1">
    <source>
        <dbReference type="EMBL" id="MCC2137318.1"/>
    </source>
</evidence>
<comment type="caution">
    <text evidence="1">The sequence shown here is derived from an EMBL/GenBank/DDBJ whole genome shotgun (WGS) entry which is preliminary data.</text>
</comment>
<name>A0AAE3AMI9_9FIRM</name>
<dbReference type="RefSeq" id="WP_308449561.1">
    <property type="nucleotide sequence ID" value="NZ_JAJEQC010000009.1"/>
</dbReference>
<dbReference type="AlphaFoldDB" id="A0AAE3AMI9"/>
<accession>A0AAE3AMI9</accession>